<gene>
    <name evidence="2" type="primary">paaG</name>
    <name evidence="2" type="ORF">PZ740_05145</name>
</gene>
<organism evidence="2 3">
    <name type="scientific">Marinimicrococcus flavescens</name>
    <dbReference type="NCBI Taxonomy" id="3031815"/>
    <lineage>
        <taxon>Bacteria</taxon>
        <taxon>Pseudomonadati</taxon>
        <taxon>Pseudomonadota</taxon>
        <taxon>Alphaproteobacteria</taxon>
        <taxon>Geminicoccales</taxon>
        <taxon>Geminicoccaceae</taxon>
        <taxon>Marinimicrococcus</taxon>
    </lineage>
</organism>
<protein>
    <submittedName>
        <fullName evidence="2">2-(1,2-epoxy-1,2-dihydrophenyl)acetyl-CoA isomerase PaaG</fullName>
        <ecNumber evidence="2">5.3.3.18</ecNumber>
    </submittedName>
</protein>
<accession>A0AAP3V0W8</accession>
<dbReference type="Gene3D" id="1.10.12.10">
    <property type="entry name" value="Lyase 2-enoyl-coa Hydratase, Chain A, domain 2"/>
    <property type="match status" value="1"/>
</dbReference>
<evidence type="ECO:0000256" key="1">
    <source>
        <dbReference type="ARBA" id="ARBA00005254"/>
    </source>
</evidence>
<dbReference type="AlphaFoldDB" id="A0AAP3V0W8"/>
<dbReference type="FunFam" id="3.90.226.10:FF:000071">
    <property type="entry name" value="Putative enoyl-CoA hydratase PaaB"/>
    <property type="match status" value="1"/>
</dbReference>
<dbReference type="Pfam" id="PF00378">
    <property type="entry name" value="ECH_1"/>
    <property type="match status" value="1"/>
</dbReference>
<evidence type="ECO:0000313" key="2">
    <source>
        <dbReference type="EMBL" id="MDF1585770.1"/>
    </source>
</evidence>
<name>A0AAP3V0W8_9PROT</name>
<dbReference type="CDD" id="cd06558">
    <property type="entry name" value="crotonase-like"/>
    <property type="match status" value="1"/>
</dbReference>
<dbReference type="InterPro" id="IPR014748">
    <property type="entry name" value="Enoyl-CoA_hydra_C"/>
</dbReference>
<comment type="caution">
    <text evidence="2">The sequence shown here is derived from an EMBL/GenBank/DDBJ whole genome shotgun (WGS) entry which is preliminary data.</text>
</comment>
<dbReference type="InterPro" id="IPR029045">
    <property type="entry name" value="ClpP/crotonase-like_dom_sf"/>
</dbReference>
<dbReference type="Gene3D" id="3.90.226.10">
    <property type="entry name" value="2-enoyl-CoA Hydratase, Chain A, domain 1"/>
    <property type="match status" value="1"/>
</dbReference>
<dbReference type="PANTHER" id="PTHR43459">
    <property type="entry name" value="ENOYL-COA HYDRATASE"/>
    <property type="match status" value="1"/>
</dbReference>
<proteinExistence type="inferred from homology"/>
<dbReference type="GO" id="GO:0016853">
    <property type="term" value="F:isomerase activity"/>
    <property type="evidence" value="ECO:0007669"/>
    <property type="project" value="UniProtKB-KW"/>
</dbReference>
<evidence type="ECO:0000313" key="3">
    <source>
        <dbReference type="Proteomes" id="UP001301140"/>
    </source>
</evidence>
<reference evidence="2 3" key="1">
    <citation type="submission" date="2023-03" db="EMBL/GenBank/DDBJ databases">
        <title>YIM 152171 draft genome.</title>
        <authorList>
            <person name="Yang Z."/>
        </authorList>
    </citation>
    <scope>NUCLEOTIDE SEQUENCE [LARGE SCALE GENOMIC DNA]</scope>
    <source>
        <strain evidence="2 3">YIM 152171</strain>
    </source>
</reference>
<dbReference type="InterPro" id="IPR011968">
    <property type="entry name" value="PaaB1"/>
</dbReference>
<keyword evidence="3" id="KW-1185">Reference proteome</keyword>
<dbReference type="GO" id="GO:0010124">
    <property type="term" value="P:phenylacetate catabolic process"/>
    <property type="evidence" value="ECO:0007669"/>
    <property type="project" value="InterPro"/>
</dbReference>
<dbReference type="PANTHER" id="PTHR43459:SF1">
    <property type="entry name" value="EG:BACN32G11.4 PROTEIN"/>
    <property type="match status" value="1"/>
</dbReference>
<dbReference type="InterPro" id="IPR001753">
    <property type="entry name" value="Enoyl-CoA_hydra/iso"/>
</dbReference>
<dbReference type="NCBIfam" id="TIGR02280">
    <property type="entry name" value="PaaB1"/>
    <property type="match status" value="1"/>
</dbReference>
<comment type="similarity">
    <text evidence="1">Belongs to the enoyl-CoA hydratase/isomerase family.</text>
</comment>
<keyword evidence="2" id="KW-0413">Isomerase</keyword>
<dbReference type="EC" id="5.3.3.18" evidence="2"/>
<dbReference type="EMBL" id="JARGEQ010000040">
    <property type="protein sequence ID" value="MDF1585770.1"/>
    <property type="molecule type" value="Genomic_DNA"/>
</dbReference>
<dbReference type="Proteomes" id="UP001301140">
    <property type="component" value="Unassembled WGS sequence"/>
</dbReference>
<dbReference type="SUPFAM" id="SSF52096">
    <property type="entry name" value="ClpP/crotonase"/>
    <property type="match status" value="1"/>
</dbReference>
<dbReference type="RefSeq" id="WP_327788186.1">
    <property type="nucleotide sequence ID" value="NZ_JARGEQ010000040.1"/>
</dbReference>
<sequence length="263" mass="27922">MTEATVLGRREGGVLVLTLNRPARLNSFNEAMHTELAAALDAAAADRSVRAVLLTGAGRAFCAGQDLSERQMGEGAGPPDLGDTLERLYNPLVRRLRALDRPVVCAVNGVAAGAGANVALACDIVLAARSASFIQAFCKIGLVPDSGGTFFLPRLVGDVRARGLALLGESLPAEKAAEWGLIWKAVDDERLEEEAMTLATHLASQPTRALGMIKRALDASAGNGLDAQLDLERDLQREAGRTEDYREGVRAFMEKRPARFGGS</sequence>